<reference evidence="1" key="1">
    <citation type="submission" date="2021-05" db="EMBL/GenBank/DDBJ databases">
        <authorList>
            <person name="Alioto T."/>
            <person name="Alioto T."/>
            <person name="Gomez Garrido J."/>
        </authorList>
    </citation>
    <scope>NUCLEOTIDE SEQUENCE</scope>
</reference>
<organism evidence="1">
    <name type="scientific">Culex pipiens</name>
    <name type="common">House mosquito</name>
    <dbReference type="NCBI Taxonomy" id="7175"/>
    <lineage>
        <taxon>Eukaryota</taxon>
        <taxon>Metazoa</taxon>
        <taxon>Ecdysozoa</taxon>
        <taxon>Arthropoda</taxon>
        <taxon>Hexapoda</taxon>
        <taxon>Insecta</taxon>
        <taxon>Pterygota</taxon>
        <taxon>Neoptera</taxon>
        <taxon>Endopterygota</taxon>
        <taxon>Diptera</taxon>
        <taxon>Nematocera</taxon>
        <taxon>Culicoidea</taxon>
        <taxon>Culicidae</taxon>
        <taxon>Culicinae</taxon>
        <taxon>Culicini</taxon>
        <taxon>Culex</taxon>
        <taxon>Culex</taxon>
    </lineage>
</organism>
<name>A0A8D8A968_CULPI</name>
<dbReference type="EMBL" id="HBUE01304114">
    <property type="protein sequence ID" value="CAG6580245.1"/>
    <property type="molecule type" value="Transcribed_RNA"/>
</dbReference>
<sequence>MLYKKKTQNSKLGLFFRHVRFARGWFLVELVHVRLDPVNLGHVAEFVHVRVAPVGVLDRVTVPVRHQLAFALFRLVRRAGPVRPMRVSLRPEERVVLDHQLRFASLSRREGPLVKI</sequence>
<proteinExistence type="predicted"/>
<accession>A0A8D8A968</accession>
<dbReference type="AlphaFoldDB" id="A0A8D8A968"/>
<dbReference type="EMBL" id="HBUE01021102">
    <property type="protein sequence ID" value="CAG6452642.1"/>
    <property type="molecule type" value="Transcribed_RNA"/>
</dbReference>
<protein>
    <submittedName>
        <fullName evidence="1">(northern house mosquito) hypothetical protein</fullName>
    </submittedName>
</protein>
<evidence type="ECO:0000313" key="1">
    <source>
        <dbReference type="EMBL" id="CAG6452642.1"/>
    </source>
</evidence>
<dbReference type="EMBL" id="HBUE01198041">
    <property type="protein sequence ID" value="CAG6528500.1"/>
    <property type="molecule type" value="Transcribed_RNA"/>
</dbReference>